<keyword evidence="3" id="KW-1185">Reference proteome</keyword>
<dbReference type="EMBL" id="BGPR01001325">
    <property type="protein sequence ID" value="GBM51146.1"/>
    <property type="molecule type" value="Genomic_DNA"/>
</dbReference>
<evidence type="ECO:0000313" key="3">
    <source>
        <dbReference type="Proteomes" id="UP000499080"/>
    </source>
</evidence>
<keyword evidence="1" id="KW-0472">Membrane</keyword>
<keyword evidence="1" id="KW-1133">Transmembrane helix</keyword>
<reference evidence="2 3" key="1">
    <citation type="journal article" date="2019" name="Sci. Rep.">
        <title>Orb-weaving spider Araneus ventricosus genome elucidates the spidroin gene catalogue.</title>
        <authorList>
            <person name="Kono N."/>
            <person name="Nakamura H."/>
            <person name="Ohtoshi R."/>
            <person name="Moran D.A.P."/>
            <person name="Shinohara A."/>
            <person name="Yoshida Y."/>
            <person name="Fujiwara M."/>
            <person name="Mori M."/>
            <person name="Tomita M."/>
            <person name="Arakawa K."/>
        </authorList>
    </citation>
    <scope>NUCLEOTIDE SEQUENCE [LARGE SCALE GENOMIC DNA]</scope>
</reference>
<accession>A0A4Y2GED2</accession>
<sequence length="148" mass="16917">MSSSSAQPYEHWMTYEVLRGCLVLTSVLQFSAFSVLYFGLGRSFIWSYLVADVSDPIIGADFLELFELLIDVRNRRLLDGRTSLFVEGMVKRTESLGLTLVANNSPFHSILLKYPNLFPTNLDPNKKKTQLHIALKQKVLLFMLERDV</sequence>
<dbReference type="OrthoDB" id="6513537at2759"/>
<evidence type="ECO:0000256" key="1">
    <source>
        <dbReference type="SAM" id="Phobius"/>
    </source>
</evidence>
<dbReference type="Proteomes" id="UP000499080">
    <property type="component" value="Unassembled WGS sequence"/>
</dbReference>
<protein>
    <submittedName>
        <fullName evidence="2">Uncharacterized protein</fullName>
    </submittedName>
</protein>
<evidence type="ECO:0000313" key="2">
    <source>
        <dbReference type="EMBL" id="GBM51146.1"/>
    </source>
</evidence>
<feature type="transmembrane region" description="Helical" evidence="1">
    <location>
        <begin position="17"/>
        <end position="40"/>
    </location>
</feature>
<comment type="caution">
    <text evidence="2">The sequence shown here is derived from an EMBL/GenBank/DDBJ whole genome shotgun (WGS) entry which is preliminary data.</text>
</comment>
<organism evidence="2 3">
    <name type="scientific">Araneus ventricosus</name>
    <name type="common">Orbweaver spider</name>
    <name type="synonym">Epeira ventricosa</name>
    <dbReference type="NCBI Taxonomy" id="182803"/>
    <lineage>
        <taxon>Eukaryota</taxon>
        <taxon>Metazoa</taxon>
        <taxon>Ecdysozoa</taxon>
        <taxon>Arthropoda</taxon>
        <taxon>Chelicerata</taxon>
        <taxon>Arachnida</taxon>
        <taxon>Araneae</taxon>
        <taxon>Araneomorphae</taxon>
        <taxon>Entelegynae</taxon>
        <taxon>Araneoidea</taxon>
        <taxon>Araneidae</taxon>
        <taxon>Araneus</taxon>
    </lineage>
</organism>
<dbReference type="AlphaFoldDB" id="A0A4Y2GED2"/>
<name>A0A4Y2GED2_ARAVE</name>
<keyword evidence="1" id="KW-0812">Transmembrane</keyword>
<proteinExistence type="predicted"/>
<gene>
    <name evidence="2" type="ORF">AVEN_2497_1</name>
</gene>